<accession>Q01Q61</accession>
<name>Q01Q61_SOLUE</name>
<sequence>MKEWGFAQNHPNEELAQLHLFSMKKQQANGEIEFTITVKEFITPKEPTMHFFAQADKETNQLTASYRPCGWGKTMLEALAECVRAINRFPYEGEGLKARI</sequence>
<dbReference type="EMBL" id="CP000473">
    <property type="protein sequence ID" value="ABJ88209.1"/>
    <property type="molecule type" value="Genomic_DNA"/>
</dbReference>
<dbReference type="HOGENOM" id="CLU_2304173_0_0_0"/>
<evidence type="ECO:0000313" key="1">
    <source>
        <dbReference type="EMBL" id="ABJ88209.1"/>
    </source>
</evidence>
<proteinExistence type="predicted"/>
<protein>
    <submittedName>
        <fullName evidence="1">Uncharacterized protein</fullName>
    </submittedName>
</protein>
<gene>
    <name evidence="1" type="ordered locus">Acid_7298</name>
</gene>
<dbReference type="InParanoid" id="Q01Q61"/>
<organism evidence="1">
    <name type="scientific">Solibacter usitatus (strain Ellin6076)</name>
    <dbReference type="NCBI Taxonomy" id="234267"/>
    <lineage>
        <taxon>Bacteria</taxon>
        <taxon>Pseudomonadati</taxon>
        <taxon>Acidobacteriota</taxon>
        <taxon>Terriglobia</taxon>
        <taxon>Bryobacterales</taxon>
        <taxon>Solibacteraceae</taxon>
        <taxon>Candidatus Solibacter</taxon>
    </lineage>
</organism>
<dbReference type="KEGG" id="sus:Acid_7298"/>
<reference evidence="1" key="1">
    <citation type="submission" date="2006-10" db="EMBL/GenBank/DDBJ databases">
        <title>Complete sequence of Solibacter usitatus Ellin6076.</title>
        <authorList>
            <consortium name="US DOE Joint Genome Institute"/>
            <person name="Copeland A."/>
            <person name="Lucas S."/>
            <person name="Lapidus A."/>
            <person name="Barry K."/>
            <person name="Detter J.C."/>
            <person name="Glavina del Rio T."/>
            <person name="Hammon N."/>
            <person name="Israni S."/>
            <person name="Dalin E."/>
            <person name="Tice H."/>
            <person name="Pitluck S."/>
            <person name="Thompson L.S."/>
            <person name="Brettin T."/>
            <person name="Bruce D."/>
            <person name="Han C."/>
            <person name="Tapia R."/>
            <person name="Gilna P."/>
            <person name="Schmutz J."/>
            <person name="Larimer F."/>
            <person name="Land M."/>
            <person name="Hauser L."/>
            <person name="Kyrpides N."/>
            <person name="Mikhailova N."/>
            <person name="Janssen P.H."/>
            <person name="Kuske C.R."/>
            <person name="Richardson P."/>
        </authorList>
    </citation>
    <scope>NUCLEOTIDE SEQUENCE</scope>
    <source>
        <strain evidence="1">Ellin6076</strain>
    </source>
</reference>
<dbReference type="AlphaFoldDB" id="Q01Q61"/>
<dbReference type="OrthoDB" id="129389at2"/>
<dbReference type="STRING" id="234267.Acid_7298"/>